<evidence type="ECO:0000256" key="2">
    <source>
        <dbReference type="SAM" id="Phobius"/>
    </source>
</evidence>
<feature type="region of interest" description="Disordered" evidence="1">
    <location>
        <begin position="381"/>
        <end position="418"/>
    </location>
</feature>
<proteinExistence type="predicted"/>
<comment type="caution">
    <text evidence="3">The sequence shown here is derived from an EMBL/GenBank/DDBJ whole genome shotgun (WGS) entry which is preliminary data.</text>
</comment>
<gene>
    <name evidence="3" type="ORF">PSON_ATCC_30995.1.T0330272</name>
</gene>
<sequence length="594" mass="69357">MIQRQRLHHSLFGALMTLLLFGCIITYIVNKFVQLGRRKEFQTLYSEVYYDEIPNYPLISDNFTLQFAFQSDNQTNYIDETVYKVNAVLVNKVQRNVNNRTISNIKKTEIPLTTCAKIGVTFQEIEEQLDNVDFNNTYCVDWQKIQELSLSGTPDQDSYTYIYINFQLCVNDTSENMKCKSKEEIQQKLRRNYIQFQISSYNIDLRNYEQPNVAKVEDIQTTISSQVMKDITIFMQPITTLTEEGLLDELVRKDSTIRYQKSQEIIDFNSDESLATVSIRLSNTENISYRIYPKLQDILAQAGGLWELLMLVFSIIVKPFSQMSFKMEIINSLFNFEGQKQIDSDENENKMFEKLNSYQENIQTNENDISIMLNSFKSKTSTRFPKGRIKGKNQKTEPIKSPQTEKSSQNFTNSPENDKILQKGINTALRKFFSVASLKLQFNPFDYMKYLKCGEKQGKYKQLNYSIQKLDKCLDILFIIDKLQEIDKLKMILLSKEQVKLFDFLPKPLISLDPLVQQQGENSQYSSLLRPYKGLKEKSIEAQQVLDQLLENLDDPITNKLVSLMDQNLIKLLQMQHDIKKRQSPKLFANDFIE</sequence>
<dbReference type="PROSITE" id="PS51257">
    <property type="entry name" value="PROKAR_LIPOPROTEIN"/>
    <property type="match status" value="1"/>
</dbReference>
<reference evidence="3" key="1">
    <citation type="submission" date="2021-01" db="EMBL/GenBank/DDBJ databases">
        <authorList>
            <consortium name="Genoscope - CEA"/>
            <person name="William W."/>
        </authorList>
    </citation>
    <scope>NUCLEOTIDE SEQUENCE</scope>
</reference>
<evidence type="ECO:0008006" key="5">
    <source>
        <dbReference type="Google" id="ProtNLM"/>
    </source>
</evidence>
<dbReference type="GO" id="GO:0007131">
    <property type="term" value="P:reciprocal meiotic recombination"/>
    <property type="evidence" value="ECO:0007669"/>
    <property type="project" value="TreeGrafter"/>
</dbReference>
<keyword evidence="2" id="KW-0812">Transmembrane</keyword>
<keyword evidence="4" id="KW-1185">Reference proteome</keyword>
<feature type="compositionally biased region" description="Polar residues" evidence="1">
    <location>
        <begin position="401"/>
        <end position="415"/>
    </location>
</feature>
<evidence type="ECO:0000256" key="1">
    <source>
        <dbReference type="SAM" id="MobiDB-lite"/>
    </source>
</evidence>
<keyword evidence="2" id="KW-1133">Transmembrane helix</keyword>
<organism evidence="3 4">
    <name type="scientific">Paramecium sonneborni</name>
    <dbReference type="NCBI Taxonomy" id="65129"/>
    <lineage>
        <taxon>Eukaryota</taxon>
        <taxon>Sar</taxon>
        <taxon>Alveolata</taxon>
        <taxon>Ciliophora</taxon>
        <taxon>Intramacronucleata</taxon>
        <taxon>Oligohymenophorea</taxon>
        <taxon>Peniculida</taxon>
        <taxon>Parameciidae</taxon>
        <taxon>Paramecium</taxon>
    </lineage>
</organism>
<dbReference type="AlphaFoldDB" id="A0A8S1M9X2"/>
<accession>A0A8S1M9X2</accession>
<name>A0A8S1M9X2_9CILI</name>
<dbReference type="PANTHER" id="PTHR31398">
    <property type="entry name" value="MEIOTIC NUCLEAR DIVISION PROTEIN 1 HOMOLOG"/>
    <property type="match status" value="1"/>
</dbReference>
<dbReference type="GO" id="GO:0005634">
    <property type="term" value="C:nucleus"/>
    <property type="evidence" value="ECO:0007669"/>
    <property type="project" value="TreeGrafter"/>
</dbReference>
<dbReference type="PANTHER" id="PTHR31398:SF0">
    <property type="entry name" value="MEIOTIC NUCLEAR DIVISION PROTEIN 1 HOMOLOG"/>
    <property type="match status" value="1"/>
</dbReference>
<evidence type="ECO:0000313" key="3">
    <source>
        <dbReference type="EMBL" id="CAD8075522.1"/>
    </source>
</evidence>
<dbReference type="OrthoDB" id="297208at2759"/>
<dbReference type="Proteomes" id="UP000692954">
    <property type="component" value="Unassembled WGS sequence"/>
</dbReference>
<evidence type="ECO:0000313" key="4">
    <source>
        <dbReference type="Proteomes" id="UP000692954"/>
    </source>
</evidence>
<feature type="transmembrane region" description="Helical" evidence="2">
    <location>
        <begin position="12"/>
        <end position="29"/>
    </location>
</feature>
<protein>
    <recommendedName>
        <fullName evidence="5">Transmembrane protein</fullName>
    </recommendedName>
</protein>
<keyword evidence="2" id="KW-0472">Membrane</keyword>
<dbReference type="EMBL" id="CAJJDN010000033">
    <property type="protein sequence ID" value="CAD8075522.1"/>
    <property type="molecule type" value="Genomic_DNA"/>
</dbReference>